<feature type="region of interest" description="Disordered" evidence="1">
    <location>
        <begin position="1"/>
        <end position="29"/>
    </location>
</feature>
<name>A0A917EL06_9RHOB</name>
<dbReference type="Pfam" id="PF14384">
    <property type="entry name" value="BrnA_antitoxin"/>
    <property type="match status" value="1"/>
</dbReference>
<feature type="compositionally biased region" description="Basic and acidic residues" evidence="1">
    <location>
        <begin position="14"/>
        <end position="29"/>
    </location>
</feature>
<evidence type="ECO:0000313" key="2">
    <source>
        <dbReference type="EMBL" id="GGE50076.1"/>
    </source>
</evidence>
<evidence type="ECO:0008006" key="4">
    <source>
        <dbReference type="Google" id="ProtNLM"/>
    </source>
</evidence>
<dbReference type="EMBL" id="BMKN01000002">
    <property type="protein sequence ID" value="GGE50076.1"/>
    <property type="molecule type" value="Genomic_DNA"/>
</dbReference>
<reference evidence="2" key="2">
    <citation type="submission" date="2020-09" db="EMBL/GenBank/DDBJ databases">
        <authorList>
            <person name="Sun Q."/>
            <person name="Zhou Y."/>
        </authorList>
    </citation>
    <scope>NUCLEOTIDE SEQUENCE</scope>
    <source>
        <strain evidence="2">CGMCC 1.16012</strain>
    </source>
</reference>
<protein>
    <recommendedName>
        <fullName evidence="4">BrnA antitoxin of type II toxin-antitoxin system</fullName>
    </recommendedName>
</protein>
<dbReference type="Proteomes" id="UP000606730">
    <property type="component" value="Unassembled WGS sequence"/>
</dbReference>
<organism evidence="2 3">
    <name type="scientific">Actibacterium pelagium</name>
    <dbReference type="NCBI Taxonomy" id="2029103"/>
    <lineage>
        <taxon>Bacteria</taxon>
        <taxon>Pseudomonadati</taxon>
        <taxon>Pseudomonadota</taxon>
        <taxon>Alphaproteobacteria</taxon>
        <taxon>Rhodobacterales</taxon>
        <taxon>Roseobacteraceae</taxon>
        <taxon>Actibacterium</taxon>
    </lineage>
</organism>
<accession>A0A917EL06</accession>
<proteinExistence type="predicted"/>
<keyword evidence="3" id="KW-1185">Reference proteome</keyword>
<dbReference type="AlphaFoldDB" id="A0A917EL06"/>
<dbReference type="OrthoDB" id="361944at2"/>
<reference evidence="2" key="1">
    <citation type="journal article" date="2014" name="Int. J. Syst. Evol. Microbiol.">
        <title>Complete genome sequence of Corynebacterium casei LMG S-19264T (=DSM 44701T), isolated from a smear-ripened cheese.</title>
        <authorList>
            <consortium name="US DOE Joint Genome Institute (JGI-PGF)"/>
            <person name="Walter F."/>
            <person name="Albersmeier A."/>
            <person name="Kalinowski J."/>
            <person name="Ruckert C."/>
        </authorList>
    </citation>
    <scope>NUCLEOTIDE SEQUENCE</scope>
    <source>
        <strain evidence="2">CGMCC 1.16012</strain>
    </source>
</reference>
<evidence type="ECO:0000256" key="1">
    <source>
        <dbReference type="SAM" id="MobiDB-lite"/>
    </source>
</evidence>
<dbReference type="RefSeq" id="WP_095595071.1">
    <property type="nucleotide sequence ID" value="NZ_BMKN01000002.1"/>
</dbReference>
<gene>
    <name evidence="2" type="ORF">GCM10011517_17310</name>
</gene>
<sequence>MPLIDPQHLLDPQPMEHPRGRKMTRAEKRKLEQAKESIMRMHMHVYGREMQSLHIPEEWQRLTEGYRPQPKKVRITLLLDEDVAKFYRSYGKGYGAFVNDVLKSYAQLRAAKMLEASEERGPRGEAL</sequence>
<comment type="caution">
    <text evidence="2">The sequence shown here is derived from an EMBL/GenBank/DDBJ whole genome shotgun (WGS) entry which is preliminary data.</text>
</comment>
<evidence type="ECO:0000313" key="3">
    <source>
        <dbReference type="Proteomes" id="UP000606730"/>
    </source>
</evidence>
<dbReference type="InterPro" id="IPR025528">
    <property type="entry name" value="BrnA_antitoxin"/>
</dbReference>